<dbReference type="OMA" id="CREKPDM"/>
<feature type="domain" description="Eukaryotic translation initiation factor 4G1 eIF4E-binding" evidence="2">
    <location>
        <begin position="28"/>
        <end position="84"/>
    </location>
</feature>
<dbReference type="OrthoDB" id="514777at2759"/>
<dbReference type="STRING" id="936435.F8PSW0"/>
<evidence type="ECO:0000313" key="3">
    <source>
        <dbReference type="EMBL" id="EGO00818.1"/>
    </source>
</evidence>
<feature type="non-terminal residue" evidence="3">
    <location>
        <position position="100"/>
    </location>
</feature>
<dbReference type="SUPFAM" id="SSF101489">
    <property type="entry name" value="Eukaryotic initiation factor 4f subunit eIF4g, eIF4e-binding domain"/>
    <property type="match status" value="1"/>
</dbReference>
<dbReference type="AlphaFoldDB" id="F8PSW0"/>
<dbReference type="Pfam" id="PF12152">
    <property type="entry name" value="eIF_4G1"/>
    <property type="match status" value="1"/>
</dbReference>
<proteinExistence type="predicted"/>
<dbReference type="InParanoid" id="F8PSW0"/>
<gene>
    <name evidence="3" type="ORF">SERLA73DRAFT_50472</name>
</gene>
<protein>
    <recommendedName>
        <fullName evidence="2">Eukaryotic translation initiation factor 4G1 eIF4E-binding domain-containing protein</fullName>
    </recommendedName>
</protein>
<name>F8PSW0_SERL3</name>
<keyword evidence="4" id="KW-1185">Reference proteome</keyword>
<dbReference type="Proteomes" id="UP000008063">
    <property type="component" value="Unassembled WGS sequence"/>
</dbReference>
<dbReference type="InterPro" id="IPR022745">
    <property type="entry name" value="eIF4G1_eIF4E-bd"/>
</dbReference>
<evidence type="ECO:0000313" key="4">
    <source>
        <dbReference type="Proteomes" id="UP000008063"/>
    </source>
</evidence>
<organism evidence="4">
    <name type="scientific">Serpula lacrymans var. lacrymans (strain S7.3)</name>
    <name type="common">Dry rot fungus</name>
    <dbReference type="NCBI Taxonomy" id="936435"/>
    <lineage>
        <taxon>Eukaryota</taxon>
        <taxon>Fungi</taxon>
        <taxon>Dikarya</taxon>
        <taxon>Basidiomycota</taxon>
        <taxon>Agaricomycotina</taxon>
        <taxon>Agaricomycetes</taxon>
        <taxon>Agaricomycetidae</taxon>
        <taxon>Boletales</taxon>
        <taxon>Coniophorineae</taxon>
        <taxon>Serpulaceae</taxon>
        <taxon>Serpula</taxon>
    </lineage>
</organism>
<dbReference type="EMBL" id="GL945478">
    <property type="protein sequence ID" value="EGO00818.1"/>
    <property type="molecule type" value="Genomic_DNA"/>
</dbReference>
<dbReference type="Gene3D" id="1.20.970.30">
    <property type="entry name" value="eIF4G, eIF4E-binding domain"/>
    <property type="match status" value="1"/>
</dbReference>
<feature type="region of interest" description="Disordered" evidence="1">
    <location>
        <begin position="1"/>
        <end position="26"/>
    </location>
</feature>
<evidence type="ECO:0000256" key="1">
    <source>
        <dbReference type="SAM" id="MobiDB-lite"/>
    </source>
</evidence>
<dbReference type="InterPro" id="IPR036211">
    <property type="entry name" value="eIF4G_eIF4E-bd_sf"/>
</dbReference>
<sequence>MSPPTDVRRRPGPLDLTGSKKDIPPPLPSAIATARVIEDLGQIQYPDGIKSPKVELNVGAKDGKFRYDRDFLLQFMSLCREKPDMLPPLDAIGIEPLDQA</sequence>
<accession>F8PSW0</accession>
<reference evidence="4" key="1">
    <citation type="journal article" date="2011" name="Science">
        <title>The plant cell wall-decomposing machinery underlies the functional diversity of forest fungi.</title>
        <authorList>
            <person name="Eastwood D.C."/>
            <person name="Floudas D."/>
            <person name="Binder M."/>
            <person name="Majcherczyk A."/>
            <person name="Schneider P."/>
            <person name="Aerts A."/>
            <person name="Asiegbu F.O."/>
            <person name="Baker S.E."/>
            <person name="Barry K."/>
            <person name="Bendiksby M."/>
            <person name="Blumentritt M."/>
            <person name="Coutinho P.M."/>
            <person name="Cullen D."/>
            <person name="de Vries R.P."/>
            <person name="Gathman A."/>
            <person name="Goodell B."/>
            <person name="Henrissat B."/>
            <person name="Ihrmark K."/>
            <person name="Kauserud H."/>
            <person name="Kohler A."/>
            <person name="LaButti K."/>
            <person name="Lapidus A."/>
            <person name="Lavin J.L."/>
            <person name="Lee Y.-H."/>
            <person name="Lindquist E."/>
            <person name="Lilly W."/>
            <person name="Lucas S."/>
            <person name="Morin E."/>
            <person name="Murat C."/>
            <person name="Oguiza J.A."/>
            <person name="Park J."/>
            <person name="Pisabarro A.G."/>
            <person name="Riley R."/>
            <person name="Rosling A."/>
            <person name="Salamov A."/>
            <person name="Schmidt O."/>
            <person name="Schmutz J."/>
            <person name="Skrede I."/>
            <person name="Stenlid J."/>
            <person name="Wiebenga A."/>
            <person name="Xie X."/>
            <person name="Kuees U."/>
            <person name="Hibbett D.S."/>
            <person name="Hoffmeister D."/>
            <person name="Hoegberg N."/>
            <person name="Martin F."/>
            <person name="Grigoriev I.V."/>
            <person name="Watkinson S.C."/>
        </authorList>
    </citation>
    <scope>NUCLEOTIDE SEQUENCE [LARGE SCALE GENOMIC DNA]</scope>
    <source>
        <strain evidence="4">strain S7.3</strain>
    </source>
</reference>
<evidence type="ECO:0000259" key="2">
    <source>
        <dbReference type="Pfam" id="PF12152"/>
    </source>
</evidence>
<dbReference type="HOGENOM" id="CLU_181175_0_0_1"/>